<feature type="region of interest" description="Disordered" evidence="1">
    <location>
        <begin position="181"/>
        <end position="202"/>
    </location>
</feature>
<dbReference type="EMBL" id="CP071182">
    <property type="protein sequence ID" value="QSO48171.1"/>
    <property type="molecule type" value="Genomic_DNA"/>
</dbReference>
<dbReference type="Proteomes" id="UP000663505">
    <property type="component" value="Chromosome"/>
</dbReference>
<proteinExistence type="predicted"/>
<name>A0A9X7VZZ9_9BACL</name>
<organism evidence="3 4">
    <name type="scientific">Alicyclobacillus mengziensis</name>
    <dbReference type="NCBI Taxonomy" id="2931921"/>
    <lineage>
        <taxon>Bacteria</taxon>
        <taxon>Bacillati</taxon>
        <taxon>Bacillota</taxon>
        <taxon>Bacilli</taxon>
        <taxon>Bacillales</taxon>
        <taxon>Alicyclobacillaceae</taxon>
        <taxon>Alicyclobacillus</taxon>
    </lineage>
</organism>
<dbReference type="NCBIfam" id="TIGR03177">
    <property type="entry name" value="pilus_cpaB"/>
    <property type="match status" value="1"/>
</dbReference>
<sequence length="250" mass="25782">MAKRTQLLLLMVAILLGLVAAWLVSGMLNKVKQAHAEPTVSVVTVTHQLGGHQVVLAQDVKVTQIPAPALPAGAVTNPNKVIGHYTAGDWFVGQTVLADMVTSSASNAAFPLTIPVGDRAYTLADDPIIGVDHLISAGDHVDVLVTYGKADSGNKGQPVAKTVLQNVLVLYVDNPPVVQTTASVSSSGKSGTGSGSASSSPGGVDSITLALSPVDAQKLDYARTFGQVQLILRNPKDTGINTVAPTTHQP</sequence>
<protein>
    <submittedName>
        <fullName evidence="3">Flp pilus assembly protein CpaB</fullName>
    </submittedName>
</protein>
<feature type="compositionally biased region" description="Low complexity" evidence="1">
    <location>
        <begin position="183"/>
        <end position="202"/>
    </location>
</feature>
<evidence type="ECO:0000313" key="4">
    <source>
        <dbReference type="Proteomes" id="UP000663505"/>
    </source>
</evidence>
<dbReference type="Pfam" id="PF16976">
    <property type="entry name" value="RcpC"/>
    <property type="match status" value="1"/>
</dbReference>
<dbReference type="CDD" id="cd11614">
    <property type="entry name" value="SAF_CpaB_FlgA_like"/>
    <property type="match status" value="1"/>
</dbReference>
<dbReference type="RefSeq" id="WP_206657507.1">
    <property type="nucleotide sequence ID" value="NZ_CP071182.1"/>
</dbReference>
<dbReference type="AlphaFoldDB" id="A0A9X7VZZ9"/>
<keyword evidence="4" id="KW-1185">Reference proteome</keyword>
<feature type="domain" description="Flp pilus assembly protein RcpC/CpaB" evidence="2">
    <location>
        <begin position="113"/>
        <end position="233"/>
    </location>
</feature>
<dbReference type="InterPro" id="IPR017592">
    <property type="entry name" value="Pilus_assmbl_Flp-typ_CpaB"/>
</dbReference>
<evidence type="ECO:0000313" key="3">
    <source>
        <dbReference type="EMBL" id="QSO48171.1"/>
    </source>
</evidence>
<accession>A0A9X7VZZ9</accession>
<reference evidence="3 4" key="1">
    <citation type="submission" date="2021-02" db="EMBL/GenBank/DDBJ databases">
        <title>Alicyclobacillus curvatus sp. nov. and Alicyclobacillus mengziensis sp. nov., two acidophilic bacteria isolated from acid mine drainage.</title>
        <authorList>
            <person name="Huang Y."/>
        </authorList>
    </citation>
    <scope>NUCLEOTIDE SEQUENCE [LARGE SCALE GENOMIC DNA]</scope>
    <source>
        <strain evidence="3 4">S30H14</strain>
    </source>
</reference>
<dbReference type="InterPro" id="IPR031571">
    <property type="entry name" value="RcpC_dom"/>
</dbReference>
<evidence type="ECO:0000259" key="2">
    <source>
        <dbReference type="Pfam" id="PF16976"/>
    </source>
</evidence>
<evidence type="ECO:0000256" key="1">
    <source>
        <dbReference type="SAM" id="MobiDB-lite"/>
    </source>
</evidence>
<dbReference type="KEGG" id="afx:JZ786_03975"/>
<gene>
    <name evidence="3" type="primary">cpaB</name>
    <name evidence="3" type="ORF">JZ786_03975</name>
</gene>